<sequence>MRLSDIEKVLGELTENLEAKRKETEEINNLLTADNKRLVHSKDARSTLGGELAILTDMERRCEGLTTAVKSILQNRSVENSKLDYVEGIMADIIAADFEYANAIEAGLESKTDALVVNSTRRLLADKETIEKLDGRVSFICLDKIGPFVDKKDLSIFDCVKGRLAEFVKYESKYAPLMWNLLGKTIIVDSIDAAVELSGELGQEYKFVTLKGEFLSADGSIKLGPLRSTSGLISRKSRLRQLQQTIANITGEIETLEKQIEKNEQANEHLAKLCKGLRTAVYEANTEKMQISWKLREFEQNIKRLREEENLAAGEIDLLETEIAGSVQKEYDSKQRLQELETVNSQRTSRIEELEGRYTEQKGLLQKESSRLTDLKV</sequence>
<dbReference type="GO" id="GO:0005694">
    <property type="term" value="C:chromosome"/>
    <property type="evidence" value="ECO:0007669"/>
    <property type="project" value="InterPro"/>
</dbReference>
<protein>
    <recommendedName>
        <fullName evidence="2">SMC hinge domain-containing protein</fullName>
    </recommendedName>
</protein>
<feature type="domain" description="SMC hinge" evidence="2">
    <location>
        <begin position="84"/>
        <end position="198"/>
    </location>
</feature>
<keyword evidence="1" id="KW-0175">Coiled coil</keyword>
<accession>X0SGU0</accession>
<organism evidence="3">
    <name type="scientific">marine sediment metagenome</name>
    <dbReference type="NCBI Taxonomy" id="412755"/>
    <lineage>
        <taxon>unclassified sequences</taxon>
        <taxon>metagenomes</taxon>
        <taxon>ecological metagenomes</taxon>
    </lineage>
</organism>
<comment type="caution">
    <text evidence="3">The sequence shown here is derived from an EMBL/GenBank/DDBJ whole genome shotgun (WGS) entry which is preliminary data.</text>
</comment>
<gene>
    <name evidence="3" type="ORF">S01H1_15655</name>
</gene>
<evidence type="ECO:0000256" key="1">
    <source>
        <dbReference type="SAM" id="Coils"/>
    </source>
</evidence>
<feature type="coiled-coil region" evidence="1">
    <location>
        <begin position="3"/>
        <end position="34"/>
    </location>
</feature>
<dbReference type="GO" id="GO:0051276">
    <property type="term" value="P:chromosome organization"/>
    <property type="evidence" value="ECO:0007669"/>
    <property type="project" value="InterPro"/>
</dbReference>
<feature type="non-terminal residue" evidence="3">
    <location>
        <position position="377"/>
    </location>
</feature>
<dbReference type="Gene3D" id="3.30.70.1620">
    <property type="match status" value="1"/>
</dbReference>
<dbReference type="Gene3D" id="1.10.287.1490">
    <property type="match status" value="1"/>
</dbReference>
<dbReference type="Gene3D" id="1.20.1060.20">
    <property type="match status" value="1"/>
</dbReference>
<evidence type="ECO:0000259" key="2">
    <source>
        <dbReference type="SMART" id="SM00968"/>
    </source>
</evidence>
<dbReference type="InterPro" id="IPR036277">
    <property type="entry name" value="SMC_hinge_sf"/>
</dbReference>
<dbReference type="Pfam" id="PF06470">
    <property type="entry name" value="SMC_hinge"/>
    <property type="match status" value="1"/>
</dbReference>
<proteinExistence type="predicted"/>
<reference evidence="3" key="1">
    <citation type="journal article" date="2014" name="Front. Microbiol.">
        <title>High frequency of phylogenetically diverse reductive dehalogenase-homologous genes in deep subseafloor sedimentary metagenomes.</title>
        <authorList>
            <person name="Kawai M."/>
            <person name="Futagami T."/>
            <person name="Toyoda A."/>
            <person name="Takaki Y."/>
            <person name="Nishi S."/>
            <person name="Hori S."/>
            <person name="Arai W."/>
            <person name="Tsubouchi T."/>
            <person name="Morono Y."/>
            <person name="Uchiyama I."/>
            <person name="Ito T."/>
            <person name="Fujiyama A."/>
            <person name="Inagaki F."/>
            <person name="Takami H."/>
        </authorList>
    </citation>
    <scope>NUCLEOTIDE SEQUENCE</scope>
    <source>
        <strain evidence="3">Expedition CK06-06</strain>
    </source>
</reference>
<dbReference type="PANTHER" id="PTHR43977">
    <property type="entry name" value="STRUCTURAL MAINTENANCE OF CHROMOSOMES PROTEIN 3"/>
    <property type="match status" value="1"/>
</dbReference>
<evidence type="ECO:0000313" key="3">
    <source>
        <dbReference type="EMBL" id="GAF75092.1"/>
    </source>
</evidence>
<dbReference type="InterPro" id="IPR010935">
    <property type="entry name" value="SMC_hinge"/>
</dbReference>
<dbReference type="SMART" id="SM00968">
    <property type="entry name" value="SMC_hinge"/>
    <property type="match status" value="1"/>
</dbReference>
<dbReference type="SUPFAM" id="SSF75553">
    <property type="entry name" value="Smc hinge domain"/>
    <property type="match status" value="1"/>
</dbReference>
<name>X0SGU0_9ZZZZ</name>
<feature type="coiled-coil region" evidence="1">
    <location>
        <begin position="239"/>
        <end position="357"/>
    </location>
</feature>
<dbReference type="AlphaFoldDB" id="X0SGU0"/>
<dbReference type="EMBL" id="BARS01008181">
    <property type="protein sequence ID" value="GAF75092.1"/>
    <property type="molecule type" value="Genomic_DNA"/>
</dbReference>
<dbReference type="GO" id="GO:0005524">
    <property type="term" value="F:ATP binding"/>
    <property type="evidence" value="ECO:0007669"/>
    <property type="project" value="InterPro"/>
</dbReference>